<name>A0AB34KMC3_9PEZI</name>
<dbReference type="InterPro" id="IPR029479">
    <property type="entry name" value="Nitroreductase"/>
</dbReference>
<evidence type="ECO:0000256" key="5">
    <source>
        <dbReference type="ARBA" id="ARBA00023002"/>
    </source>
</evidence>
<evidence type="ECO:0000313" key="9">
    <source>
        <dbReference type="Proteomes" id="UP000803884"/>
    </source>
</evidence>
<feature type="domain" description="Nitroreductase" evidence="7">
    <location>
        <begin position="12"/>
        <end position="179"/>
    </location>
</feature>
<gene>
    <name evidence="8" type="ORF">WHR41_05549</name>
</gene>
<dbReference type="FunFam" id="3.40.109.10:FF:000001">
    <property type="entry name" value="Nitroreductase family"/>
    <property type="match status" value="1"/>
</dbReference>
<comment type="similarity">
    <text evidence="3">Belongs to the nitroreductase family.</text>
</comment>
<dbReference type="InterPro" id="IPR033877">
    <property type="entry name" value="Frm2/Hbn1"/>
</dbReference>
<evidence type="ECO:0000256" key="6">
    <source>
        <dbReference type="ARBA" id="ARBA00023242"/>
    </source>
</evidence>
<dbReference type="PANTHER" id="PTHR43035">
    <property type="entry name" value="FATTY ACID REPRESSION MUTANT PROTEIN 2-RELATED"/>
    <property type="match status" value="1"/>
</dbReference>
<sequence length="206" mass="23206">MASTMSLLDATTNRRSIYALNKTSPISDARIEEIVTHVVKNTPSSFNSQSARLVLLLKDEHDKFWDVVRDILKAVVPEDKWESTGNRIAGFRAGYGTILFYEDPEPVKTLQTNLPMYADKFPVWSEHTSAMHQYAAWTALEAEGLGANLQHYNPLPDQKASEIWNIPLEWQLKAQLVFGGLQEGAREKLAERAEQPLGGRLFVHGK</sequence>
<dbReference type="PANTHER" id="PTHR43035:SF1">
    <property type="entry name" value="FATTY ACID REPRESSION MUTANT PROTEIN 2-RELATED"/>
    <property type="match status" value="1"/>
</dbReference>
<dbReference type="SUPFAM" id="SSF55469">
    <property type="entry name" value="FMN-dependent nitroreductase-like"/>
    <property type="match status" value="1"/>
</dbReference>
<dbReference type="AlphaFoldDB" id="A0AB34KMC3"/>
<dbReference type="Pfam" id="PF00881">
    <property type="entry name" value="Nitroreductase"/>
    <property type="match status" value="1"/>
</dbReference>
<dbReference type="GO" id="GO:0005634">
    <property type="term" value="C:nucleus"/>
    <property type="evidence" value="ECO:0007669"/>
    <property type="project" value="UniProtKB-SubCell"/>
</dbReference>
<evidence type="ECO:0000313" key="8">
    <source>
        <dbReference type="EMBL" id="KAL1586283.1"/>
    </source>
</evidence>
<dbReference type="GeneID" id="96006992"/>
<dbReference type="RefSeq" id="XP_069229388.1">
    <property type="nucleotide sequence ID" value="XM_069374154.1"/>
</dbReference>
<accession>A0AB34KMC3</accession>
<dbReference type="InterPro" id="IPR000415">
    <property type="entry name" value="Nitroreductase-like"/>
</dbReference>
<evidence type="ECO:0000259" key="7">
    <source>
        <dbReference type="Pfam" id="PF00881"/>
    </source>
</evidence>
<organism evidence="8 9">
    <name type="scientific">Cladosporium halotolerans</name>
    <dbReference type="NCBI Taxonomy" id="1052096"/>
    <lineage>
        <taxon>Eukaryota</taxon>
        <taxon>Fungi</taxon>
        <taxon>Dikarya</taxon>
        <taxon>Ascomycota</taxon>
        <taxon>Pezizomycotina</taxon>
        <taxon>Dothideomycetes</taxon>
        <taxon>Dothideomycetidae</taxon>
        <taxon>Cladosporiales</taxon>
        <taxon>Cladosporiaceae</taxon>
        <taxon>Cladosporium</taxon>
    </lineage>
</organism>
<keyword evidence="6" id="KW-0539">Nucleus</keyword>
<dbReference type="Gene3D" id="3.40.109.10">
    <property type="entry name" value="NADH Oxidase"/>
    <property type="match status" value="1"/>
</dbReference>
<dbReference type="CDD" id="cd02140">
    <property type="entry name" value="Frm2-like"/>
    <property type="match status" value="1"/>
</dbReference>
<keyword evidence="5" id="KW-0560">Oxidoreductase</keyword>
<evidence type="ECO:0000256" key="4">
    <source>
        <dbReference type="ARBA" id="ARBA00022490"/>
    </source>
</evidence>
<dbReference type="GO" id="GO:0005737">
    <property type="term" value="C:cytoplasm"/>
    <property type="evidence" value="ECO:0007669"/>
    <property type="project" value="UniProtKB-SubCell"/>
</dbReference>
<dbReference type="Proteomes" id="UP000803884">
    <property type="component" value="Unassembled WGS sequence"/>
</dbReference>
<keyword evidence="9" id="KW-1185">Reference proteome</keyword>
<dbReference type="GO" id="GO:0016491">
    <property type="term" value="F:oxidoreductase activity"/>
    <property type="evidence" value="ECO:0007669"/>
    <property type="project" value="UniProtKB-KW"/>
</dbReference>
<evidence type="ECO:0000256" key="2">
    <source>
        <dbReference type="ARBA" id="ARBA00004496"/>
    </source>
</evidence>
<comment type="caution">
    <text evidence="8">The sequence shown here is derived from an EMBL/GenBank/DDBJ whole genome shotgun (WGS) entry which is preliminary data.</text>
</comment>
<reference evidence="8 9" key="1">
    <citation type="journal article" date="2020" name="Microbiol. Resour. Announc.">
        <title>Draft Genome Sequence of a Cladosporium Species Isolated from the Mesophotic Ascidian Didemnum maculosum.</title>
        <authorList>
            <person name="Gioti A."/>
            <person name="Siaperas R."/>
            <person name="Nikolaivits E."/>
            <person name="Le Goff G."/>
            <person name="Ouazzani J."/>
            <person name="Kotoulas G."/>
            <person name="Topakas E."/>
        </authorList>
    </citation>
    <scope>NUCLEOTIDE SEQUENCE [LARGE SCALE GENOMIC DNA]</scope>
    <source>
        <strain evidence="8 9">TM138-S3</strain>
    </source>
</reference>
<dbReference type="GO" id="GO:0034599">
    <property type="term" value="P:cellular response to oxidative stress"/>
    <property type="evidence" value="ECO:0007669"/>
    <property type="project" value="InterPro"/>
</dbReference>
<protein>
    <recommendedName>
        <fullName evidence="7">Nitroreductase domain-containing protein</fullName>
    </recommendedName>
</protein>
<evidence type="ECO:0000256" key="3">
    <source>
        <dbReference type="ARBA" id="ARBA00007118"/>
    </source>
</evidence>
<proteinExistence type="inferred from homology"/>
<comment type="subcellular location">
    <subcellularLocation>
        <location evidence="2">Cytoplasm</location>
    </subcellularLocation>
    <subcellularLocation>
        <location evidence="1">Nucleus</location>
    </subcellularLocation>
</comment>
<dbReference type="EMBL" id="JAAQHG020000015">
    <property type="protein sequence ID" value="KAL1586283.1"/>
    <property type="molecule type" value="Genomic_DNA"/>
</dbReference>
<evidence type="ECO:0000256" key="1">
    <source>
        <dbReference type="ARBA" id="ARBA00004123"/>
    </source>
</evidence>
<keyword evidence="4" id="KW-0963">Cytoplasm</keyword>